<dbReference type="EMBL" id="JACXSS010000001">
    <property type="protein sequence ID" value="MBD9356291.1"/>
    <property type="molecule type" value="Genomic_DNA"/>
</dbReference>
<evidence type="ECO:0000313" key="1">
    <source>
        <dbReference type="EMBL" id="MBD9356291.1"/>
    </source>
</evidence>
<reference evidence="1 2" key="1">
    <citation type="submission" date="2020-09" db="EMBL/GenBank/DDBJ databases">
        <title>Methylomonas albis sp. nov. and Methylomonas fluvii sp. nov.: Two cold-adapted methanotrophs from the River Elbe and an amended description of Methylovulum psychrotolerans strain Eb1.</title>
        <authorList>
            <person name="Bussmann I.K."/>
            <person name="Klings K.-W."/>
            <person name="Warnstedt J."/>
            <person name="Hoppert M."/>
            <person name="Saborowski A."/>
            <person name="Horn F."/>
            <person name="Liebner S."/>
        </authorList>
    </citation>
    <scope>NUCLEOTIDE SEQUENCE [LARGE SCALE GENOMIC DNA]</scope>
    <source>
        <strain evidence="1 2">EbA</strain>
    </source>
</reference>
<accession>A0ABR9D0F1</accession>
<gene>
    <name evidence="1" type="ORF">IE877_10385</name>
</gene>
<name>A0ABR9D0F1_9GAMM</name>
<organism evidence="1 2">
    <name type="scientific">Methylomonas albis</name>
    <dbReference type="NCBI Taxonomy" id="1854563"/>
    <lineage>
        <taxon>Bacteria</taxon>
        <taxon>Pseudomonadati</taxon>
        <taxon>Pseudomonadota</taxon>
        <taxon>Gammaproteobacteria</taxon>
        <taxon>Methylococcales</taxon>
        <taxon>Methylococcaceae</taxon>
        <taxon>Methylomonas</taxon>
    </lineage>
</organism>
<dbReference type="Proteomes" id="UP000652176">
    <property type="component" value="Unassembled WGS sequence"/>
</dbReference>
<keyword evidence="2" id="KW-1185">Reference proteome</keyword>
<dbReference type="RefSeq" id="WP_192374659.1">
    <property type="nucleotide sequence ID" value="NZ_CAJHIV010000001.1"/>
</dbReference>
<sequence length="141" mass="15985">MDILRNIAEENNYKQDDRAGALALYWLLFSETEAPTIGASETTLDLNREKELYETLANELNEEWLAHALIGGVLIRRSETDPGALCFVTYLMNRCVDGGGARDAIIELIENWRERSTAPVNSKRVLESWLGYDFNIPTYAI</sequence>
<proteinExistence type="predicted"/>
<evidence type="ECO:0000313" key="2">
    <source>
        <dbReference type="Proteomes" id="UP000652176"/>
    </source>
</evidence>
<protein>
    <submittedName>
        <fullName evidence="1">Uncharacterized protein</fullName>
    </submittedName>
</protein>
<comment type="caution">
    <text evidence="1">The sequence shown here is derived from an EMBL/GenBank/DDBJ whole genome shotgun (WGS) entry which is preliminary data.</text>
</comment>